<dbReference type="GO" id="GO:0022857">
    <property type="term" value="F:transmembrane transporter activity"/>
    <property type="evidence" value="ECO:0007669"/>
    <property type="project" value="InterPro"/>
</dbReference>
<dbReference type="InterPro" id="IPR036259">
    <property type="entry name" value="MFS_trans_sf"/>
</dbReference>
<dbReference type="VEuPathDB" id="FungiDB:PYU1_G014829"/>
<accession>K3XCB1</accession>
<feature type="transmembrane region" description="Helical" evidence="6">
    <location>
        <begin position="165"/>
        <end position="184"/>
    </location>
</feature>
<feature type="transmembrane region" description="Helical" evidence="6">
    <location>
        <begin position="21"/>
        <end position="50"/>
    </location>
</feature>
<feature type="transmembrane region" description="Helical" evidence="6">
    <location>
        <begin position="108"/>
        <end position="127"/>
    </location>
</feature>
<dbReference type="PANTHER" id="PTHR23511">
    <property type="entry name" value="SYNAPTIC VESICLE GLYCOPROTEIN 2"/>
    <property type="match status" value="1"/>
</dbReference>
<feature type="transmembrane region" description="Helical" evidence="6">
    <location>
        <begin position="77"/>
        <end position="96"/>
    </location>
</feature>
<evidence type="ECO:0000256" key="5">
    <source>
        <dbReference type="ARBA" id="ARBA00023136"/>
    </source>
</evidence>
<evidence type="ECO:0000256" key="6">
    <source>
        <dbReference type="SAM" id="Phobius"/>
    </source>
</evidence>
<feature type="transmembrane region" description="Helical" evidence="6">
    <location>
        <begin position="352"/>
        <end position="372"/>
    </location>
</feature>
<name>K3XCB1_GLOUD</name>
<dbReference type="eggNOG" id="KOG0255">
    <property type="taxonomic scope" value="Eukaryota"/>
</dbReference>
<protein>
    <recommendedName>
        <fullName evidence="7">Major facilitator superfamily (MFS) profile domain-containing protein</fullName>
    </recommendedName>
</protein>
<reference evidence="9" key="1">
    <citation type="journal article" date="2010" name="Genome Biol.">
        <title>Genome sequence of the necrotrophic plant pathogen Pythium ultimum reveals original pathogenicity mechanisms and effector repertoire.</title>
        <authorList>
            <person name="Levesque C.A."/>
            <person name="Brouwer H."/>
            <person name="Cano L."/>
            <person name="Hamilton J.P."/>
            <person name="Holt C."/>
            <person name="Huitema E."/>
            <person name="Raffaele S."/>
            <person name="Robideau G.P."/>
            <person name="Thines M."/>
            <person name="Win J."/>
            <person name="Zerillo M.M."/>
            <person name="Beakes G.W."/>
            <person name="Boore J.L."/>
            <person name="Busam D."/>
            <person name="Dumas B."/>
            <person name="Ferriera S."/>
            <person name="Fuerstenberg S.I."/>
            <person name="Gachon C.M."/>
            <person name="Gaulin E."/>
            <person name="Govers F."/>
            <person name="Grenville-Briggs L."/>
            <person name="Horner N."/>
            <person name="Hostetler J."/>
            <person name="Jiang R.H."/>
            <person name="Johnson J."/>
            <person name="Krajaejun T."/>
            <person name="Lin H."/>
            <person name="Meijer H.J."/>
            <person name="Moore B."/>
            <person name="Morris P."/>
            <person name="Phuntmart V."/>
            <person name="Puiu D."/>
            <person name="Shetty J."/>
            <person name="Stajich J.E."/>
            <person name="Tripathy S."/>
            <person name="Wawra S."/>
            <person name="van West P."/>
            <person name="Whitty B.R."/>
            <person name="Coutinho P.M."/>
            <person name="Henrissat B."/>
            <person name="Martin F."/>
            <person name="Thomas P.D."/>
            <person name="Tyler B.M."/>
            <person name="De Vries R.P."/>
            <person name="Kamoun S."/>
            <person name="Yandell M."/>
            <person name="Tisserat N."/>
            <person name="Buell C.R."/>
        </authorList>
    </citation>
    <scope>NUCLEOTIDE SEQUENCE</scope>
    <source>
        <strain evidence="9">DAOM:BR144</strain>
    </source>
</reference>
<dbReference type="STRING" id="431595.K3XCB1"/>
<dbReference type="Proteomes" id="UP000019132">
    <property type="component" value="Unassembled WGS sequence"/>
</dbReference>
<evidence type="ECO:0000259" key="7">
    <source>
        <dbReference type="PROSITE" id="PS50850"/>
    </source>
</evidence>
<keyword evidence="4 6" id="KW-1133">Transmembrane helix</keyword>
<dbReference type="InterPro" id="IPR020846">
    <property type="entry name" value="MFS_dom"/>
</dbReference>
<keyword evidence="5 6" id="KW-0472">Membrane</keyword>
<evidence type="ECO:0000256" key="2">
    <source>
        <dbReference type="ARBA" id="ARBA00022448"/>
    </source>
</evidence>
<evidence type="ECO:0000313" key="8">
    <source>
        <dbReference type="EnsemblProtists" id="PYU1_T014860"/>
    </source>
</evidence>
<dbReference type="SUPFAM" id="SSF103473">
    <property type="entry name" value="MFS general substrate transporter"/>
    <property type="match status" value="1"/>
</dbReference>
<reference evidence="9" key="2">
    <citation type="submission" date="2010-04" db="EMBL/GenBank/DDBJ databases">
        <authorList>
            <person name="Buell R."/>
            <person name="Hamilton J."/>
            <person name="Hostetler J."/>
        </authorList>
    </citation>
    <scope>NUCLEOTIDE SEQUENCE [LARGE SCALE GENOMIC DNA]</scope>
    <source>
        <strain evidence="9">DAOM:BR144</strain>
    </source>
</reference>
<keyword evidence="9" id="KW-1185">Reference proteome</keyword>
<keyword evidence="2" id="KW-0813">Transport</keyword>
<comment type="subcellular location">
    <subcellularLocation>
        <location evidence="1">Membrane</location>
        <topology evidence="1">Multi-pass membrane protein</topology>
    </subcellularLocation>
</comment>
<evidence type="ECO:0000313" key="9">
    <source>
        <dbReference type="Proteomes" id="UP000019132"/>
    </source>
</evidence>
<dbReference type="PROSITE" id="PS00217">
    <property type="entry name" value="SUGAR_TRANSPORT_2"/>
    <property type="match status" value="1"/>
</dbReference>
<sequence>MLAINRKRYSAGEQITKRLNALGELHTSSCFGVSLWFISVLVLTGGAWVVSAMQTLEFAYLLDAVGDTMQMNTAEKAFVNGSVMIGAFVGSFIFGNLADMYGRKSMMLAAYSIASIGCALCAVAQSIEVLAFFRFIAGIGLGGEQPIIGTLILELSPERVRGRMLVYMDAFWAIGSILALVLAYEVEPHIGWRYVMAMNLGFLLYAVLLKVYVPESPKWLAMMGRYEDAVRAMRAIEKSCSIFYDAAMDDSILNGGGARPGQMQQLAAGQCNSSSSTVIDLGASLRIAQTHKPSFFRVLIDRFRILFRYPYFSRTMVLWIVCTGMSLTYYGLDIYLLDHLRDSTALVANENLVMYGTAVAQIPGYVIAAYMCTPCAHEEE</sequence>
<dbReference type="InterPro" id="IPR005829">
    <property type="entry name" value="Sugar_transporter_CS"/>
</dbReference>
<dbReference type="GO" id="GO:0016020">
    <property type="term" value="C:membrane"/>
    <property type="evidence" value="ECO:0007669"/>
    <property type="project" value="UniProtKB-SubCell"/>
</dbReference>
<organism evidence="8 9">
    <name type="scientific">Globisporangium ultimum (strain ATCC 200006 / CBS 805.95 / DAOM BR144)</name>
    <name type="common">Pythium ultimum</name>
    <dbReference type="NCBI Taxonomy" id="431595"/>
    <lineage>
        <taxon>Eukaryota</taxon>
        <taxon>Sar</taxon>
        <taxon>Stramenopiles</taxon>
        <taxon>Oomycota</taxon>
        <taxon>Peronosporomycetes</taxon>
        <taxon>Pythiales</taxon>
        <taxon>Pythiaceae</taxon>
        <taxon>Globisporangium</taxon>
    </lineage>
</organism>
<dbReference type="AlphaFoldDB" id="K3XCB1"/>
<dbReference type="EMBL" id="GL376583">
    <property type="status" value="NOT_ANNOTATED_CDS"/>
    <property type="molecule type" value="Genomic_DNA"/>
</dbReference>
<feature type="transmembrane region" description="Helical" evidence="6">
    <location>
        <begin position="190"/>
        <end position="213"/>
    </location>
</feature>
<evidence type="ECO:0000256" key="4">
    <source>
        <dbReference type="ARBA" id="ARBA00022989"/>
    </source>
</evidence>
<dbReference type="InterPro" id="IPR005828">
    <property type="entry name" value="MFS_sugar_transport-like"/>
</dbReference>
<evidence type="ECO:0000256" key="1">
    <source>
        <dbReference type="ARBA" id="ARBA00004141"/>
    </source>
</evidence>
<proteinExistence type="predicted"/>
<reference evidence="8" key="3">
    <citation type="submission" date="2015-02" db="UniProtKB">
        <authorList>
            <consortium name="EnsemblProtists"/>
        </authorList>
    </citation>
    <scope>IDENTIFICATION</scope>
    <source>
        <strain evidence="8">DAOM BR144</strain>
    </source>
</reference>
<dbReference type="PANTHER" id="PTHR23511:SF5">
    <property type="entry name" value="MAJOR FACILITATOR-TYPE TRANSPORTER HXNZ-RELATED"/>
    <property type="match status" value="1"/>
</dbReference>
<dbReference type="InParanoid" id="K3XCB1"/>
<dbReference type="Pfam" id="PF00083">
    <property type="entry name" value="Sugar_tr"/>
    <property type="match status" value="1"/>
</dbReference>
<dbReference type="EnsemblProtists" id="PYU1_T014860">
    <property type="protein sequence ID" value="PYU1_T014860"/>
    <property type="gene ID" value="PYU1_G014829"/>
</dbReference>
<feature type="transmembrane region" description="Helical" evidence="6">
    <location>
        <begin position="133"/>
        <end position="153"/>
    </location>
</feature>
<evidence type="ECO:0000256" key="3">
    <source>
        <dbReference type="ARBA" id="ARBA00022692"/>
    </source>
</evidence>
<feature type="transmembrane region" description="Helical" evidence="6">
    <location>
        <begin position="311"/>
        <end position="332"/>
    </location>
</feature>
<keyword evidence="3 6" id="KW-0812">Transmembrane</keyword>
<dbReference type="PROSITE" id="PS50850">
    <property type="entry name" value="MFS"/>
    <property type="match status" value="1"/>
</dbReference>
<dbReference type="Gene3D" id="1.20.1250.20">
    <property type="entry name" value="MFS general substrate transporter like domains"/>
    <property type="match status" value="1"/>
</dbReference>
<dbReference type="HOGENOM" id="CLU_001265_46_6_1"/>
<feature type="domain" description="Major facilitator superfamily (MFS) profile" evidence="7">
    <location>
        <begin position="40"/>
        <end position="380"/>
    </location>
</feature>